<feature type="non-terminal residue" evidence="1">
    <location>
        <position position="1"/>
    </location>
</feature>
<reference evidence="1 2" key="2">
    <citation type="journal article" date="2017" name="Front. Plant Sci.">
        <title>Gene Classification and Mining of Molecular Markers Useful in Red Clover (Trifolium pratense) Breeding.</title>
        <authorList>
            <person name="Istvanek J."/>
            <person name="Dluhosova J."/>
            <person name="Dluhos P."/>
            <person name="Patkova L."/>
            <person name="Nedelnik J."/>
            <person name="Repkova J."/>
        </authorList>
    </citation>
    <scope>NUCLEOTIDE SEQUENCE [LARGE SCALE GENOMIC DNA]</scope>
    <source>
        <strain evidence="2">cv. Tatra</strain>
        <tissue evidence="1">Young leaves</tissue>
    </source>
</reference>
<evidence type="ECO:0000313" key="1">
    <source>
        <dbReference type="EMBL" id="PNX56601.1"/>
    </source>
</evidence>
<dbReference type="EMBL" id="ASHM01120254">
    <property type="protein sequence ID" value="PNX56601.1"/>
    <property type="molecule type" value="Genomic_DNA"/>
</dbReference>
<reference evidence="1 2" key="1">
    <citation type="journal article" date="2014" name="Am. J. Bot.">
        <title>Genome assembly and annotation for red clover (Trifolium pratense; Fabaceae).</title>
        <authorList>
            <person name="Istvanek J."/>
            <person name="Jaros M."/>
            <person name="Krenek A."/>
            <person name="Repkova J."/>
        </authorList>
    </citation>
    <scope>NUCLEOTIDE SEQUENCE [LARGE SCALE GENOMIC DNA]</scope>
    <source>
        <strain evidence="2">cv. Tatra</strain>
        <tissue evidence="1">Young leaves</tissue>
    </source>
</reference>
<sequence length="156" mass="17570">ELKPESENLSLSLFLRCFGLLPIIDKAFAKLVMDIDYPMSQWDADSIEGYLNYTMNLLELLNSISSSLSHLSHARLSLAHGLTLMEKEKSLSLARKHLKAIKPAGCFSTNFGKSFHTEDHKAKIFSGKQLIVHEGVKEMKSIGFWLPHSIPKSVKR</sequence>
<gene>
    <name evidence="1" type="ORF">L195_g058287</name>
</gene>
<dbReference type="STRING" id="57577.A0A2K3JRE1"/>
<dbReference type="AlphaFoldDB" id="A0A2K3JRE1"/>
<comment type="caution">
    <text evidence="1">The sequence shown here is derived from an EMBL/GenBank/DDBJ whole genome shotgun (WGS) entry which is preliminary data.</text>
</comment>
<evidence type="ECO:0000313" key="2">
    <source>
        <dbReference type="Proteomes" id="UP000236291"/>
    </source>
</evidence>
<name>A0A2K3JRE1_TRIPR</name>
<protein>
    <submittedName>
        <fullName evidence="1">Uncharacterized protein</fullName>
    </submittedName>
</protein>
<proteinExistence type="predicted"/>
<organism evidence="1 2">
    <name type="scientific">Trifolium pratense</name>
    <name type="common">Red clover</name>
    <dbReference type="NCBI Taxonomy" id="57577"/>
    <lineage>
        <taxon>Eukaryota</taxon>
        <taxon>Viridiplantae</taxon>
        <taxon>Streptophyta</taxon>
        <taxon>Embryophyta</taxon>
        <taxon>Tracheophyta</taxon>
        <taxon>Spermatophyta</taxon>
        <taxon>Magnoliopsida</taxon>
        <taxon>eudicotyledons</taxon>
        <taxon>Gunneridae</taxon>
        <taxon>Pentapetalae</taxon>
        <taxon>rosids</taxon>
        <taxon>fabids</taxon>
        <taxon>Fabales</taxon>
        <taxon>Fabaceae</taxon>
        <taxon>Papilionoideae</taxon>
        <taxon>50 kb inversion clade</taxon>
        <taxon>NPAAA clade</taxon>
        <taxon>Hologalegina</taxon>
        <taxon>IRL clade</taxon>
        <taxon>Trifolieae</taxon>
        <taxon>Trifolium</taxon>
    </lineage>
</organism>
<dbReference type="Proteomes" id="UP000236291">
    <property type="component" value="Unassembled WGS sequence"/>
</dbReference>
<accession>A0A2K3JRE1</accession>